<dbReference type="InterPro" id="IPR035647">
    <property type="entry name" value="EFG_III/V"/>
</dbReference>
<reference evidence="5 6" key="1">
    <citation type="journal article" date="2019" name="Int. J. Syst. Evol. Microbiol.">
        <title>The Global Catalogue of Microorganisms (GCM) 10K type strain sequencing project: providing services to taxonomists for standard genome sequencing and annotation.</title>
        <authorList>
            <consortium name="The Broad Institute Genomics Platform"/>
            <consortium name="The Broad Institute Genome Sequencing Center for Infectious Disease"/>
            <person name="Wu L."/>
            <person name="Ma J."/>
        </authorList>
    </citation>
    <scope>NUCLEOTIDE SEQUENCE [LARGE SCALE GENOMIC DNA]</scope>
    <source>
        <strain evidence="5 6">JCM 11896</strain>
    </source>
</reference>
<dbReference type="InterPro" id="IPR005517">
    <property type="entry name" value="Transl_elong_EFG/EF2_IV"/>
</dbReference>
<dbReference type="RefSeq" id="WP_344029899.1">
    <property type="nucleotide sequence ID" value="NZ_BAAAJK010000055.1"/>
</dbReference>
<dbReference type="Pfam" id="PF03764">
    <property type="entry name" value="EFG_IV"/>
    <property type="match status" value="1"/>
</dbReference>
<keyword evidence="2" id="KW-0342">GTP-binding</keyword>
<evidence type="ECO:0000313" key="6">
    <source>
        <dbReference type="Proteomes" id="UP001501414"/>
    </source>
</evidence>
<accession>A0ABN1YBM1</accession>
<keyword evidence="6" id="KW-1185">Reference proteome</keyword>
<dbReference type="InterPro" id="IPR020568">
    <property type="entry name" value="Ribosomal_Su5_D2-typ_SF"/>
</dbReference>
<dbReference type="Gene3D" id="3.30.230.10">
    <property type="match status" value="1"/>
</dbReference>
<dbReference type="PANTHER" id="PTHR43261:SF6">
    <property type="entry name" value="ELONGATION FACTOR G-LIKE PROTEIN"/>
    <property type="match status" value="1"/>
</dbReference>
<dbReference type="Pfam" id="PF03144">
    <property type="entry name" value="GTP_EFTU_D2"/>
    <property type="match status" value="1"/>
</dbReference>
<name>A0ABN1YBM1_9PSEU</name>
<dbReference type="SUPFAM" id="SSF54211">
    <property type="entry name" value="Ribosomal protein S5 domain 2-like"/>
    <property type="match status" value="1"/>
</dbReference>
<dbReference type="SMART" id="SM00889">
    <property type="entry name" value="EFG_IV"/>
    <property type="match status" value="1"/>
</dbReference>
<dbReference type="Pfam" id="PF00009">
    <property type="entry name" value="GTP_EFTU"/>
    <property type="match status" value="1"/>
</dbReference>
<dbReference type="SUPFAM" id="SSF54980">
    <property type="entry name" value="EF-G C-terminal domain-like"/>
    <property type="match status" value="2"/>
</dbReference>
<dbReference type="Pfam" id="PF14492">
    <property type="entry name" value="EFG_III"/>
    <property type="match status" value="1"/>
</dbReference>
<sequence>MAVRADRARTGTSAVAAVTDPALVRNVALVGPSGAGKTTLAEALLVHAGAIGRAGSVTEGTTVCDHDPAAVRRHRSVGLALAPLRWDGVTVNLLDTPGYGDFRGGMLAGLRAAEAALFVLPASEGRDGALEPGTVALWEECAGIPRAVVLTRCDDARADVGATLAACRAAFGAGVVALHLPVRDDAGTTTGLRDLRTAGDDAGAALIEQVIEQSEDEELLESYLGGGTVGPDALRGAMRTALLRASFHPVVGVCTTGGTGPGQLLDLLTSVFPAPVDRPPPVPSDPGRGPLRADPDGPLVAEVVHTGADPHVGRICLVRVFSGTLRPDGPVHLGGAVPAPRESPENAPRESTREFDGRIGRVHSPLGALLRETTGCVAGDLCAVPRLEAAVGDVLSDPADPVHLAGWPRPEPLFPVAVEARDRSEEDAVARGLTRLVATDPGLRLQRDPETRQTVLWCAGEAHADVALGRLHDAGVRVDVVDVRVPLRATPARPGRVTGRHVKQSGGHGQFAVCHVEFAPGERGSGLVFGSAVVGGAVPGQYVPSVEKGIRAQLDRGLPVVEGGDPHPVVDVVARLVDGRAHSVDSSDAAFQTAGALAVRAMADECGLVLLEPVDEVAVRVRDEHLGAVLGDLSARRGRVLATEPDGAGHTDVRAEVPRAELLRHAVDLRSLTAGTAVATRRFARWSERP</sequence>
<evidence type="ECO:0000313" key="5">
    <source>
        <dbReference type="EMBL" id="GAA1402635.1"/>
    </source>
</evidence>
<dbReference type="PANTHER" id="PTHR43261">
    <property type="entry name" value="TRANSLATION ELONGATION FACTOR G-RELATED"/>
    <property type="match status" value="1"/>
</dbReference>
<gene>
    <name evidence="5" type="ORF">GCM10009613_62890</name>
</gene>
<dbReference type="Gene3D" id="2.40.30.10">
    <property type="entry name" value="Translation factors"/>
    <property type="match status" value="1"/>
</dbReference>
<dbReference type="InterPro" id="IPR000795">
    <property type="entry name" value="T_Tr_GTP-bd_dom"/>
</dbReference>
<dbReference type="Gene3D" id="3.30.70.240">
    <property type="match status" value="1"/>
</dbReference>
<dbReference type="Proteomes" id="UP001501414">
    <property type="component" value="Unassembled WGS sequence"/>
</dbReference>
<comment type="caution">
    <text evidence="5">The sequence shown here is derived from an EMBL/GenBank/DDBJ whole genome shotgun (WGS) entry which is preliminary data.</text>
</comment>
<feature type="compositionally biased region" description="Basic and acidic residues" evidence="3">
    <location>
        <begin position="342"/>
        <end position="354"/>
    </location>
</feature>
<dbReference type="InterPro" id="IPR004161">
    <property type="entry name" value="EFTu-like_2"/>
</dbReference>
<dbReference type="Gene3D" id="3.40.50.300">
    <property type="entry name" value="P-loop containing nucleotide triphosphate hydrolases"/>
    <property type="match status" value="1"/>
</dbReference>
<dbReference type="Gene3D" id="3.30.70.870">
    <property type="entry name" value="Elongation Factor G (Translational Gtpase), domain 3"/>
    <property type="match status" value="1"/>
</dbReference>
<evidence type="ECO:0000259" key="4">
    <source>
        <dbReference type="PROSITE" id="PS51722"/>
    </source>
</evidence>
<feature type="domain" description="Tr-type G" evidence="4">
    <location>
        <begin position="22"/>
        <end position="276"/>
    </location>
</feature>
<protein>
    <submittedName>
        <fullName evidence="5">Elongation factor G-like protein EF-G2</fullName>
    </submittedName>
</protein>
<evidence type="ECO:0000256" key="1">
    <source>
        <dbReference type="ARBA" id="ARBA00022741"/>
    </source>
</evidence>
<dbReference type="InterPro" id="IPR027417">
    <property type="entry name" value="P-loop_NTPase"/>
</dbReference>
<dbReference type="SMART" id="SM00838">
    <property type="entry name" value="EFG_C"/>
    <property type="match status" value="1"/>
</dbReference>
<dbReference type="SUPFAM" id="SSF50447">
    <property type="entry name" value="Translation proteins"/>
    <property type="match status" value="1"/>
</dbReference>
<evidence type="ECO:0000256" key="2">
    <source>
        <dbReference type="ARBA" id="ARBA00023134"/>
    </source>
</evidence>
<dbReference type="InterPro" id="IPR014721">
    <property type="entry name" value="Ribsml_uS5_D2-typ_fold_subgr"/>
</dbReference>
<evidence type="ECO:0000256" key="3">
    <source>
        <dbReference type="SAM" id="MobiDB-lite"/>
    </source>
</evidence>
<dbReference type="InterPro" id="IPR035649">
    <property type="entry name" value="EFG_V"/>
</dbReference>
<feature type="region of interest" description="Disordered" evidence="3">
    <location>
        <begin position="329"/>
        <end position="354"/>
    </location>
</feature>
<dbReference type="SUPFAM" id="SSF52540">
    <property type="entry name" value="P-loop containing nucleoside triphosphate hydrolases"/>
    <property type="match status" value="1"/>
</dbReference>
<dbReference type="InterPro" id="IPR041095">
    <property type="entry name" value="EFG_II"/>
</dbReference>
<dbReference type="PROSITE" id="PS51722">
    <property type="entry name" value="G_TR_2"/>
    <property type="match status" value="1"/>
</dbReference>
<dbReference type="InterPro" id="IPR009000">
    <property type="entry name" value="Transl_B-barrel_sf"/>
</dbReference>
<keyword evidence="1" id="KW-0547">Nucleotide-binding</keyword>
<dbReference type="Pfam" id="PF00679">
    <property type="entry name" value="EFG_C"/>
    <property type="match status" value="1"/>
</dbReference>
<organism evidence="5 6">
    <name type="scientific">Pseudonocardia kongjuensis</name>
    <dbReference type="NCBI Taxonomy" id="102227"/>
    <lineage>
        <taxon>Bacteria</taxon>
        <taxon>Bacillati</taxon>
        <taxon>Actinomycetota</taxon>
        <taxon>Actinomycetes</taxon>
        <taxon>Pseudonocardiales</taxon>
        <taxon>Pseudonocardiaceae</taxon>
        <taxon>Pseudonocardia</taxon>
    </lineage>
</organism>
<dbReference type="InterPro" id="IPR000640">
    <property type="entry name" value="EFG_V-like"/>
</dbReference>
<dbReference type="CDD" id="cd03713">
    <property type="entry name" value="EFG_mtEFG_C"/>
    <property type="match status" value="1"/>
</dbReference>
<dbReference type="EMBL" id="BAAAJK010000055">
    <property type="protein sequence ID" value="GAA1402635.1"/>
    <property type="molecule type" value="Genomic_DNA"/>
</dbReference>
<proteinExistence type="predicted"/>